<evidence type="ECO:0000256" key="11">
    <source>
        <dbReference type="ARBA" id="ARBA00022927"/>
    </source>
</evidence>
<dbReference type="PANTHER" id="PTHR23350">
    <property type="entry name" value="PEROXISOME ASSEMBLY PROTEIN 10"/>
    <property type="match status" value="1"/>
</dbReference>
<evidence type="ECO:0000256" key="15">
    <source>
        <dbReference type="SAM" id="MobiDB-lite"/>
    </source>
</evidence>
<evidence type="ECO:0000256" key="8">
    <source>
        <dbReference type="ARBA" id="ARBA00022771"/>
    </source>
</evidence>
<dbReference type="OrthoDB" id="1701437at2759"/>
<dbReference type="STRING" id="675120.N1PV54"/>
<organism evidence="17 18">
    <name type="scientific">Dothistroma septosporum (strain NZE10 / CBS 128990)</name>
    <name type="common">Red band needle blight fungus</name>
    <name type="synonym">Mycosphaerella pini</name>
    <dbReference type="NCBI Taxonomy" id="675120"/>
    <lineage>
        <taxon>Eukaryota</taxon>
        <taxon>Fungi</taxon>
        <taxon>Dikarya</taxon>
        <taxon>Ascomycota</taxon>
        <taxon>Pezizomycotina</taxon>
        <taxon>Dothideomycetes</taxon>
        <taxon>Dothideomycetidae</taxon>
        <taxon>Mycosphaerellales</taxon>
        <taxon>Mycosphaerellaceae</taxon>
        <taxon>Dothistroma</taxon>
    </lineage>
</organism>
<keyword evidence="12" id="KW-1133">Transmembrane helix</keyword>
<evidence type="ECO:0000313" key="18">
    <source>
        <dbReference type="Proteomes" id="UP000016933"/>
    </source>
</evidence>
<evidence type="ECO:0000256" key="7">
    <source>
        <dbReference type="ARBA" id="ARBA00022723"/>
    </source>
</evidence>
<name>N1PV54_DOTSN</name>
<keyword evidence="11" id="KW-0653">Protein transport</keyword>
<dbReference type="InterPro" id="IPR025654">
    <property type="entry name" value="PEX2/10"/>
</dbReference>
<sequence length="677" mass="77062">MCKGHSIPTMCAAATEARDPCGCLSLTALHRPDDFHAQTGFNNPEWVFLPFDPRPPPPWYWPYWPGPILLGPGANLWYIFMLAVVWGGTAPEIDDILDPWTHERVMPVDAHEQQLRKRDFDRLHGAASLSPKRHTSMRLNLATIEPDQAPAIAGRLLTRVSRFIARISLSFLQHHVSLSDFRPPRQTFYCSIGASCDDFAAAQKRILERRAARESAIAAESQAHREARTAQLTRLPPTLRTYAYEFLNYYDLLKSPYGTSPAFRVGQVDAELLDEALLDLLRKQAGEGLKLFGAHLKDDWNAEITALLRIVYWKLSIWDHGTSYGASLQGLKYIDARGKDVLEAERMRKDATKLQRALYGLITVVGRYSWTRWEERLSSLENGYDEPSPLIKRLSRLTTFASTTHNITSFLSFLVFLYNGRYRTLTDRILRLRLVPSSNQTSREVSFEFLNRQLVWHAFTEFLLFLLPLVGISRWRRWLSKAWKKTKTTTIKLFSGAPPDQEDEDDDMERGELSFLPERTCAICYQDQNPTSGQSEQDIITSSAAAANSGITGSAMTDITNPYQAESCGCIYCFVCLAQRIEAEEGEGWVCLRCGEIIKECRPWHGDVVVRRERRSTDVSTKSGSRPSSGRKSVMFDLDAEKKDSDEDEREDSAMENVDPMPIEEEEWSRPDHSDDE</sequence>
<evidence type="ECO:0000313" key="17">
    <source>
        <dbReference type="EMBL" id="EME46828.1"/>
    </source>
</evidence>
<keyword evidence="6" id="KW-0812">Transmembrane</keyword>
<dbReference type="PANTHER" id="PTHR23350:SF4">
    <property type="entry name" value="PEROXISOME BIOGENESIS FACTOR 2"/>
    <property type="match status" value="1"/>
</dbReference>
<dbReference type="AlphaFoldDB" id="N1PV54"/>
<keyword evidence="18" id="KW-1185">Reference proteome</keyword>
<dbReference type="GO" id="GO:0016567">
    <property type="term" value="P:protein ubiquitination"/>
    <property type="evidence" value="ECO:0007669"/>
    <property type="project" value="UniProtKB-ARBA"/>
</dbReference>
<evidence type="ECO:0000256" key="9">
    <source>
        <dbReference type="ARBA" id="ARBA00022786"/>
    </source>
</evidence>
<keyword evidence="14" id="KW-0576">Peroxisome</keyword>
<dbReference type="GO" id="GO:0016740">
    <property type="term" value="F:transferase activity"/>
    <property type="evidence" value="ECO:0007669"/>
    <property type="project" value="UniProtKB-KW"/>
</dbReference>
<evidence type="ECO:0000256" key="6">
    <source>
        <dbReference type="ARBA" id="ARBA00022692"/>
    </source>
</evidence>
<accession>N1PV54</accession>
<evidence type="ECO:0000256" key="14">
    <source>
        <dbReference type="ARBA" id="ARBA00023140"/>
    </source>
</evidence>
<feature type="domain" description="Pex N-terminal" evidence="16">
    <location>
        <begin position="274"/>
        <end position="476"/>
    </location>
</feature>
<reference evidence="18" key="1">
    <citation type="journal article" date="2012" name="PLoS Genet.">
        <title>The genomes of the fungal plant pathogens Cladosporium fulvum and Dothistroma septosporum reveal adaptation to different hosts and lifestyles but also signatures of common ancestry.</title>
        <authorList>
            <person name="de Wit P.J.G.M."/>
            <person name="van der Burgt A."/>
            <person name="Oekmen B."/>
            <person name="Stergiopoulos I."/>
            <person name="Abd-Elsalam K.A."/>
            <person name="Aerts A.L."/>
            <person name="Bahkali A.H."/>
            <person name="Beenen H.G."/>
            <person name="Chettri P."/>
            <person name="Cox M.P."/>
            <person name="Datema E."/>
            <person name="de Vries R.P."/>
            <person name="Dhillon B."/>
            <person name="Ganley A.R."/>
            <person name="Griffiths S.A."/>
            <person name="Guo Y."/>
            <person name="Hamelin R.C."/>
            <person name="Henrissat B."/>
            <person name="Kabir M.S."/>
            <person name="Jashni M.K."/>
            <person name="Kema G."/>
            <person name="Klaubauf S."/>
            <person name="Lapidus A."/>
            <person name="Levasseur A."/>
            <person name="Lindquist E."/>
            <person name="Mehrabi R."/>
            <person name="Ohm R.A."/>
            <person name="Owen T.J."/>
            <person name="Salamov A."/>
            <person name="Schwelm A."/>
            <person name="Schijlen E."/>
            <person name="Sun H."/>
            <person name="van den Burg H.A."/>
            <person name="van Ham R.C.H.J."/>
            <person name="Zhang S."/>
            <person name="Goodwin S.B."/>
            <person name="Grigoriev I.V."/>
            <person name="Collemare J."/>
            <person name="Bradshaw R.E."/>
        </authorList>
    </citation>
    <scope>NUCLEOTIDE SEQUENCE [LARGE SCALE GENOMIC DNA]</scope>
    <source>
        <strain evidence="18">NZE10 / CBS 128990</strain>
    </source>
</reference>
<keyword evidence="5" id="KW-0808">Transferase</keyword>
<evidence type="ECO:0000256" key="13">
    <source>
        <dbReference type="ARBA" id="ARBA00023136"/>
    </source>
</evidence>
<evidence type="ECO:0000256" key="1">
    <source>
        <dbReference type="ARBA" id="ARBA00004585"/>
    </source>
</evidence>
<dbReference type="GO" id="GO:0005778">
    <property type="term" value="C:peroxisomal membrane"/>
    <property type="evidence" value="ECO:0007669"/>
    <property type="project" value="UniProtKB-SubCell"/>
</dbReference>
<dbReference type="eggNOG" id="KOG2879">
    <property type="taxonomic scope" value="Eukaryota"/>
</dbReference>
<feature type="compositionally biased region" description="Low complexity" evidence="15">
    <location>
        <begin position="620"/>
        <end position="633"/>
    </location>
</feature>
<keyword evidence="9" id="KW-0833">Ubl conjugation pathway</keyword>
<evidence type="ECO:0000256" key="4">
    <source>
        <dbReference type="ARBA" id="ARBA00022448"/>
    </source>
</evidence>
<dbReference type="InterPro" id="IPR006845">
    <property type="entry name" value="Pex_N"/>
</dbReference>
<comment type="subcellular location">
    <subcellularLocation>
        <location evidence="1">Peroxisome membrane</location>
        <topology evidence="1">Multi-pass membrane protein</topology>
    </subcellularLocation>
</comment>
<keyword evidence="8" id="KW-0863">Zinc-finger</keyword>
<evidence type="ECO:0000256" key="10">
    <source>
        <dbReference type="ARBA" id="ARBA00022833"/>
    </source>
</evidence>
<dbReference type="GO" id="GO:0008270">
    <property type="term" value="F:zinc ion binding"/>
    <property type="evidence" value="ECO:0007669"/>
    <property type="project" value="UniProtKB-KW"/>
</dbReference>
<dbReference type="GO" id="GO:0016562">
    <property type="term" value="P:protein import into peroxisome matrix, receptor recycling"/>
    <property type="evidence" value="ECO:0007669"/>
    <property type="project" value="UniProtKB-ARBA"/>
</dbReference>
<reference evidence="17 18" key="2">
    <citation type="journal article" date="2012" name="PLoS Pathog.">
        <title>Diverse lifestyles and strategies of plant pathogenesis encoded in the genomes of eighteen Dothideomycetes fungi.</title>
        <authorList>
            <person name="Ohm R.A."/>
            <person name="Feau N."/>
            <person name="Henrissat B."/>
            <person name="Schoch C.L."/>
            <person name="Horwitz B.A."/>
            <person name="Barry K.W."/>
            <person name="Condon B.J."/>
            <person name="Copeland A.C."/>
            <person name="Dhillon B."/>
            <person name="Glaser F."/>
            <person name="Hesse C.N."/>
            <person name="Kosti I."/>
            <person name="LaButti K."/>
            <person name="Lindquist E.A."/>
            <person name="Lucas S."/>
            <person name="Salamov A.A."/>
            <person name="Bradshaw R.E."/>
            <person name="Ciuffetti L."/>
            <person name="Hamelin R.C."/>
            <person name="Kema G.H.J."/>
            <person name="Lawrence C."/>
            <person name="Scott J.A."/>
            <person name="Spatafora J.W."/>
            <person name="Turgeon B.G."/>
            <person name="de Wit P.J.G.M."/>
            <person name="Zhong S."/>
            <person name="Goodwin S.B."/>
            <person name="Grigoriev I.V."/>
        </authorList>
    </citation>
    <scope>NUCLEOTIDE SEQUENCE [LARGE SCALE GENOMIC DNA]</scope>
    <source>
        <strain evidence="18">NZE10 / CBS 128990</strain>
    </source>
</reference>
<keyword evidence="10" id="KW-0862">Zinc</keyword>
<feature type="compositionally biased region" description="Basic and acidic residues" evidence="15">
    <location>
        <begin position="668"/>
        <end position="677"/>
    </location>
</feature>
<keyword evidence="13" id="KW-0472">Membrane</keyword>
<dbReference type="Pfam" id="PF04757">
    <property type="entry name" value="Pex2_Pex12"/>
    <property type="match status" value="1"/>
</dbReference>
<evidence type="ECO:0000256" key="2">
    <source>
        <dbReference type="ARBA" id="ARBA00004906"/>
    </source>
</evidence>
<evidence type="ECO:0000259" key="16">
    <source>
        <dbReference type="Pfam" id="PF04757"/>
    </source>
</evidence>
<keyword evidence="4" id="KW-0813">Transport</keyword>
<dbReference type="HOGENOM" id="CLU_024591_2_0_1"/>
<proteinExistence type="inferred from homology"/>
<evidence type="ECO:0000256" key="3">
    <source>
        <dbReference type="ARBA" id="ARBA00008704"/>
    </source>
</evidence>
<protein>
    <recommendedName>
        <fullName evidence="16">Pex N-terminal domain-containing protein</fullName>
    </recommendedName>
</protein>
<evidence type="ECO:0000256" key="5">
    <source>
        <dbReference type="ARBA" id="ARBA00022679"/>
    </source>
</evidence>
<feature type="region of interest" description="Disordered" evidence="15">
    <location>
        <begin position="613"/>
        <end position="677"/>
    </location>
</feature>
<keyword evidence="7" id="KW-0479">Metal-binding</keyword>
<comment type="pathway">
    <text evidence="2">Protein modification; protein ubiquitination.</text>
</comment>
<dbReference type="EMBL" id="KB446537">
    <property type="protein sequence ID" value="EME46828.1"/>
    <property type="molecule type" value="Genomic_DNA"/>
</dbReference>
<dbReference type="Proteomes" id="UP000016933">
    <property type="component" value="Unassembled WGS sequence"/>
</dbReference>
<evidence type="ECO:0000256" key="12">
    <source>
        <dbReference type="ARBA" id="ARBA00022989"/>
    </source>
</evidence>
<gene>
    <name evidence="17" type="ORF">DOTSEDRAFT_78963</name>
</gene>
<comment type="similarity">
    <text evidence="3">Belongs to the pex2/pex10/pex12 family.</text>
</comment>